<protein>
    <submittedName>
        <fullName evidence="2">Uncharacterized protein</fullName>
    </submittedName>
</protein>
<accession>A0A1H2V0G8</accession>
<dbReference type="AlphaFoldDB" id="A0A1H2V0G8"/>
<reference evidence="3" key="1">
    <citation type="submission" date="2016-10" db="EMBL/GenBank/DDBJ databases">
        <authorList>
            <person name="Varghese N."/>
            <person name="Submissions S."/>
        </authorList>
    </citation>
    <scope>NUCLEOTIDE SEQUENCE [LARGE SCALE GENOMIC DNA]</scope>
    <source>
        <strain evidence="3">CGMCC 4.3530</strain>
    </source>
</reference>
<name>A0A1H2V0G8_9PSEU</name>
<sequence length="74" mass="8120">MLADSPVVLDVAGEARPIIDDRIDHPPGYTLEVVRDLRNQPGGFGVASTKPEAAETRRRRGKLHDDATAVLLRF</sequence>
<proteinExistence type="predicted"/>
<dbReference type="STRING" id="418495.SAMN05216215_1004154"/>
<evidence type="ECO:0000313" key="2">
    <source>
        <dbReference type="EMBL" id="SDW61805.1"/>
    </source>
</evidence>
<evidence type="ECO:0000313" key="3">
    <source>
        <dbReference type="Proteomes" id="UP000199529"/>
    </source>
</evidence>
<dbReference type="Proteomes" id="UP000199529">
    <property type="component" value="Unassembled WGS sequence"/>
</dbReference>
<gene>
    <name evidence="2" type="ORF">SAMN05216215_1004154</name>
</gene>
<feature type="region of interest" description="Disordered" evidence="1">
    <location>
        <begin position="42"/>
        <end position="62"/>
    </location>
</feature>
<evidence type="ECO:0000256" key="1">
    <source>
        <dbReference type="SAM" id="MobiDB-lite"/>
    </source>
</evidence>
<keyword evidence="3" id="KW-1185">Reference proteome</keyword>
<dbReference type="EMBL" id="FNOK01000004">
    <property type="protein sequence ID" value="SDW61805.1"/>
    <property type="molecule type" value="Genomic_DNA"/>
</dbReference>
<organism evidence="2 3">
    <name type="scientific">Saccharopolyspora shandongensis</name>
    <dbReference type="NCBI Taxonomy" id="418495"/>
    <lineage>
        <taxon>Bacteria</taxon>
        <taxon>Bacillati</taxon>
        <taxon>Actinomycetota</taxon>
        <taxon>Actinomycetes</taxon>
        <taxon>Pseudonocardiales</taxon>
        <taxon>Pseudonocardiaceae</taxon>
        <taxon>Saccharopolyspora</taxon>
    </lineage>
</organism>